<comment type="caution">
    <text evidence="1">The sequence shown here is derived from an EMBL/GenBank/DDBJ whole genome shotgun (WGS) entry which is preliminary data.</text>
</comment>
<dbReference type="EMBL" id="VSSQ01101200">
    <property type="protein sequence ID" value="MPN43051.1"/>
    <property type="molecule type" value="Genomic_DNA"/>
</dbReference>
<organism evidence="1">
    <name type="scientific">bioreactor metagenome</name>
    <dbReference type="NCBI Taxonomy" id="1076179"/>
    <lineage>
        <taxon>unclassified sequences</taxon>
        <taxon>metagenomes</taxon>
        <taxon>ecological metagenomes</taxon>
    </lineage>
</organism>
<dbReference type="AlphaFoldDB" id="A0A645HVG3"/>
<gene>
    <name evidence="1" type="ORF">SDC9_190610</name>
</gene>
<name>A0A645HVG3_9ZZZZ</name>
<reference evidence="1" key="1">
    <citation type="submission" date="2019-08" db="EMBL/GenBank/DDBJ databases">
        <authorList>
            <person name="Kucharzyk K."/>
            <person name="Murdoch R.W."/>
            <person name="Higgins S."/>
            <person name="Loffler F."/>
        </authorList>
    </citation>
    <scope>NUCLEOTIDE SEQUENCE</scope>
</reference>
<proteinExistence type="predicted"/>
<sequence>MVLKQSPAQLKTADIRQSDIENRHIRTLMTRFLQRGQPALKGFHAKPFLLEHINQGIRNTLLIFHQPDRHLLHNASLLFAPRHDRYRANGIFWRPIDHLVGIGQISQRVAFGIIEAHDL</sequence>
<accession>A0A645HVG3</accession>
<evidence type="ECO:0000313" key="1">
    <source>
        <dbReference type="EMBL" id="MPN43051.1"/>
    </source>
</evidence>
<protein>
    <submittedName>
        <fullName evidence="1">Uncharacterized protein</fullName>
    </submittedName>
</protein>